<feature type="compositionally biased region" description="Basic and acidic residues" evidence="1">
    <location>
        <begin position="73"/>
        <end position="91"/>
    </location>
</feature>
<dbReference type="Proteomes" id="UP001218218">
    <property type="component" value="Unassembled WGS sequence"/>
</dbReference>
<sequence length="171" mass="19443">MTHSPDVLTSQVELYWDRRRKRGGVRPSLGRSEHIGVQEAASGYVESAARICVGQQRHVLSLTQRRRWWSRGGSREKEQGTTDEREPTLREHIDRRMRRDGEGRGGECGREARARARLVRFEARSSERVERPPDIAVANVRAGKARPCGTRSRGGTRAACDFPVVWKRAAR</sequence>
<evidence type="ECO:0000313" key="3">
    <source>
        <dbReference type="Proteomes" id="UP001218218"/>
    </source>
</evidence>
<keyword evidence="3" id="KW-1185">Reference proteome</keyword>
<organism evidence="2 3">
    <name type="scientific">Mycena albidolilacea</name>
    <dbReference type="NCBI Taxonomy" id="1033008"/>
    <lineage>
        <taxon>Eukaryota</taxon>
        <taxon>Fungi</taxon>
        <taxon>Dikarya</taxon>
        <taxon>Basidiomycota</taxon>
        <taxon>Agaricomycotina</taxon>
        <taxon>Agaricomycetes</taxon>
        <taxon>Agaricomycetidae</taxon>
        <taxon>Agaricales</taxon>
        <taxon>Marasmiineae</taxon>
        <taxon>Mycenaceae</taxon>
        <taxon>Mycena</taxon>
    </lineage>
</organism>
<comment type="caution">
    <text evidence="2">The sequence shown here is derived from an EMBL/GenBank/DDBJ whole genome shotgun (WGS) entry which is preliminary data.</text>
</comment>
<name>A0AAD6ZCE7_9AGAR</name>
<gene>
    <name evidence="2" type="ORF">DFH08DRAFT_942791</name>
</gene>
<dbReference type="AlphaFoldDB" id="A0AAD6ZCE7"/>
<accession>A0AAD6ZCE7</accession>
<evidence type="ECO:0000313" key="2">
    <source>
        <dbReference type="EMBL" id="KAJ7315730.1"/>
    </source>
</evidence>
<reference evidence="2" key="1">
    <citation type="submission" date="2023-03" db="EMBL/GenBank/DDBJ databases">
        <title>Massive genome expansion in bonnet fungi (Mycena s.s.) driven by repeated elements and novel gene families across ecological guilds.</title>
        <authorList>
            <consortium name="Lawrence Berkeley National Laboratory"/>
            <person name="Harder C.B."/>
            <person name="Miyauchi S."/>
            <person name="Viragh M."/>
            <person name="Kuo A."/>
            <person name="Thoen E."/>
            <person name="Andreopoulos B."/>
            <person name="Lu D."/>
            <person name="Skrede I."/>
            <person name="Drula E."/>
            <person name="Henrissat B."/>
            <person name="Morin E."/>
            <person name="Kohler A."/>
            <person name="Barry K."/>
            <person name="LaButti K."/>
            <person name="Morin E."/>
            <person name="Salamov A."/>
            <person name="Lipzen A."/>
            <person name="Mereny Z."/>
            <person name="Hegedus B."/>
            <person name="Baldrian P."/>
            <person name="Stursova M."/>
            <person name="Weitz H."/>
            <person name="Taylor A."/>
            <person name="Grigoriev I.V."/>
            <person name="Nagy L.G."/>
            <person name="Martin F."/>
            <person name="Kauserud H."/>
        </authorList>
    </citation>
    <scope>NUCLEOTIDE SEQUENCE</scope>
    <source>
        <strain evidence="2">CBHHK002</strain>
    </source>
</reference>
<feature type="region of interest" description="Disordered" evidence="1">
    <location>
        <begin position="68"/>
        <end position="91"/>
    </location>
</feature>
<evidence type="ECO:0000256" key="1">
    <source>
        <dbReference type="SAM" id="MobiDB-lite"/>
    </source>
</evidence>
<dbReference type="EMBL" id="JARIHO010000060">
    <property type="protein sequence ID" value="KAJ7315730.1"/>
    <property type="molecule type" value="Genomic_DNA"/>
</dbReference>
<proteinExistence type="predicted"/>
<protein>
    <submittedName>
        <fullName evidence="2">Uncharacterized protein</fullName>
    </submittedName>
</protein>